<proteinExistence type="predicted"/>
<accession>A0A9P0MSM2</accession>
<dbReference type="AlphaFoldDB" id="A0A9P0MSM2"/>
<protein>
    <submittedName>
        <fullName evidence="1">Uncharacterized protein</fullName>
    </submittedName>
</protein>
<name>A0A9P0MSM2_NEZVI</name>
<gene>
    <name evidence="1" type="ORF">NEZAVI_LOCUS10709</name>
</gene>
<evidence type="ECO:0000313" key="1">
    <source>
        <dbReference type="EMBL" id="CAH1401756.1"/>
    </source>
</evidence>
<dbReference type="EMBL" id="OV725081">
    <property type="protein sequence ID" value="CAH1401756.1"/>
    <property type="molecule type" value="Genomic_DNA"/>
</dbReference>
<reference evidence="1" key="1">
    <citation type="submission" date="2022-01" db="EMBL/GenBank/DDBJ databases">
        <authorList>
            <person name="King R."/>
        </authorList>
    </citation>
    <scope>NUCLEOTIDE SEQUENCE</scope>
</reference>
<organism evidence="1 2">
    <name type="scientific">Nezara viridula</name>
    <name type="common">Southern green stink bug</name>
    <name type="synonym">Cimex viridulus</name>
    <dbReference type="NCBI Taxonomy" id="85310"/>
    <lineage>
        <taxon>Eukaryota</taxon>
        <taxon>Metazoa</taxon>
        <taxon>Ecdysozoa</taxon>
        <taxon>Arthropoda</taxon>
        <taxon>Hexapoda</taxon>
        <taxon>Insecta</taxon>
        <taxon>Pterygota</taxon>
        <taxon>Neoptera</taxon>
        <taxon>Paraneoptera</taxon>
        <taxon>Hemiptera</taxon>
        <taxon>Heteroptera</taxon>
        <taxon>Panheteroptera</taxon>
        <taxon>Pentatomomorpha</taxon>
        <taxon>Pentatomoidea</taxon>
        <taxon>Pentatomidae</taxon>
        <taxon>Pentatominae</taxon>
        <taxon>Nezara</taxon>
    </lineage>
</organism>
<evidence type="ECO:0000313" key="2">
    <source>
        <dbReference type="Proteomes" id="UP001152798"/>
    </source>
</evidence>
<keyword evidence="2" id="KW-1185">Reference proteome</keyword>
<sequence>MNRNKSSPDKLIHLDESEYHFCRVIGGTSFFPFHDGLQPFNYFPSWSLSATLTATFPSIQESIRLRVRLTWKPLGPGQW</sequence>
<dbReference type="Proteomes" id="UP001152798">
    <property type="component" value="Chromosome 5"/>
</dbReference>